<name>A0ACC3C5H2_PYRYE</name>
<keyword evidence="2" id="KW-1185">Reference proteome</keyword>
<proteinExistence type="predicted"/>
<reference evidence="1" key="1">
    <citation type="submission" date="2019-11" db="EMBL/GenBank/DDBJ databases">
        <title>Nori genome reveals adaptations in red seaweeds to the harsh intertidal environment.</title>
        <authorList>
            <person name="Wang D."/>
            <person name="Mao Y."/>
        </authorList>
    </citation>
    <scope>NUCLEOTIDE SEQUENCE</scope>
    <source>
        <tissue evidence="1">Gametophyte</tissue>
    </source>
</reference>
<gene>
    <name evidence="1" type="ORF">I4F81_007573</name>
</gene>
<evidence type="ECO:0000313" key="1">
    <source>
        <dbReference type="EMBL" id="KAK1865038.1"/>
    </source>
</evidence>
<dbReference type="EMBL" id="CM020619">
    <property type="protein sequence ID" value="KAK1865038.1"/>
    <property type="molecule type" value="Genomic_DNA"/>
</dbReference>
<organism evidence="1 2">
    <name type="scientific">Pyropia yezoensis</name>
    <name type="common">Susabi-nori</name>
    <name type="synonym">Porphyra yezoensis</name>
    <dbReference type="NCBI Taxonomy" id="2788"/>
    <lineage>
        <taxon>Eukaryota</taxon>
        <taxon>Rhodophyta</taxon>
        <taxon>Bangiophyceae</taxon>
        <taxon>Bangiales</taxon>
        <taxon>Bangiaceae</taxon>
        <taxon>Pyropia</taxon>
    </lineage>
</organism>
<evidence type="ECO:0000313" key="2">
    <source>
        <dbReference type="Proteomes" id="UP000798662"/>
    </source>
</evidence>
<comment type="caution">
    <text evidence="1">The sequence shown here is derived from an EMBL/GenBank/DDBJ whole genome shotgun (WGS) entry which is preliminary data.</text>
</comment>
<sequence length="467" mass="46269">MIPALSSLGPPAGAARTPTAAGVPTPARRRAVGCVVHARAPVSTPPSPATHRPTSRPGTAAVTGALSFRLRAAAVARPPMDGANGQRALAFPYPADTAAAAAAGVGAPTCDAAGPDGTCCLTLDLPSPPPLDTPAAAAAAYARATSPPRFGQLPPGAAVAAAGAAGAATAAGVAAPPPAAPPPSTPSSAPLCPRTGAVCPAPSERKRELERKRRELISERLLELEAAVGLRPSDADRAGKRIDKEAVLKAALTMVRGHGEKLASMTATAQRALQEAADLRNEKAELRADKAYLRRELDAVREEARRLRADNITLWKTCRAVGATGNPKLSHLFGGGGGGGGMPPAGQAVPAAPLAGAAVPPPVAATATAASLSAADAGAHRDVLSGAPHALVSADVAAAATAALDGLFTGRFGVAGAAGSAGGEDPATAAAAMDTIAQFFKDDLGAVDLPHLDTKEDPMSADVAHCP</sequence>
<dbReference type="Proteomes" id="UP000798662">
    <property type="component" value="Chromosome 2"/>
</dbReference>
<protein>
    <submittedName>
        <fullName evidence="1">Uncharacterized protein</fullName>
    </submittedName>
</protein>
<accession>A0ACC3C5H2</accession>